<feature type="compositionally biased region" description="Polar residues" evidence="1">
    <location>
        <begin position="203"/>
        <end position="213"/>
    </location>
</feature>
<accession>A0AA36DLI3</accession>
<dbReference type="AlphaFoldDB" id="A0AA36DLI3"/>
<reference evidence="2" key="1">
    <citation type="submission" date="2023-07" db="EMBL/GenBank/DDBJ databases">
        <authorList>
            <consortium name="CYATHOMIX"/>
        </authorList>
    </citation>
    <scope>NUCLEOTIDE SEQUENCE</scope>
    <source>
        <strain evidence="2">N/A</strain>
    </source>
</reference>
<dbReference type="EMBL" id="CATQJL010000001">
    <property type="protein sequence ID" value="CAJ0589872.1"/>
    <property type="molecule type" value="Genomic_DNA"/>
</dbReference>
<comment type="caution">
    <text evidence="2">The sequence shown here is derived from an EMBL/GenBank/DDBJ whole genome shotgun (WGS) entry which is preliminary data.</text>
</comment>
<keyword evidence="3" id="KW-1185">Reference proteome</keyword>
<evidence type="ECO:0000313" key="2">
    <source>
        <dbReference type="EMBL" id="CAJ0589872.1"/>
    </source>
</evidence>
<sequence>MNSMQAPQQLISVPMRMVSNGTPMSDVFPSSYFFGFDWHQEYRSDYPNHRPRLLHTVSSQQAAMVNALQPGNTALIVVQGPIGPMGLNASGMHQSSSGEMSVGEYLVFGMDEKGKAETVPCGTDSLDTAGDAPPALDRGEAVGDPSPPPVSDAAKSLDSLFVRKALAFRARCDGCGKPLVHYMYGFTTETYQISASTKEKNNLSKAKQATLTQADAEKMDEGKRKVPARTRRSATHTEGRAKKPNKEEPEGTPEHVEKRKQFKAAPTHENPSNSFDNIHFHGLSGIVIVVLFFLQPRL</sequence>
<organism evidence="2 3">
    <name type="scientific">Cylicocyclus nassatus</name>
    <name type="common">Nematode worm</name>
    <dbReference type="NCBI Taxonomy" id="53992"/>
    <lineage>
        <taxon>Eukaryota</taxon>
        <taxon>Metazoa</taxon>
        <taxon>Ecdysozoa</taxon>
        <taxon>Nematoda</taxon>
        <taxon>Chromadorea</taxon>
        <taxon>Rhabditida</taxon>
        <taxon>Rhabditina</taxon>
        <taxon>Rhabditomorpha</taxon>
        <taxon>Strongyloidea</taxon>
        <taxon>Strongylidae</taxon>
        <taxon>Cylicocyclus</taxon>
    </lineage>
</organism>
<protein>
    <submittedName>
        <fullName evidence="2">Uncharacterized protein</fullName>
    </submittedName>
</protein>
<dbReference type="Proteomes" id="UP001176961">
    <property type="component" value="Unassembled WGS sequence"/>
</dbReference>
<feature type="compositionally biased region" description="Basic residues" evidence="1">
    <location>
        <begin position="225"/>
        <end position="234"/>
    </location>
</feature>
<feature type="compositionally biased region" description="Basic and acidic residues" evidence="1">
    <location>
        <begin position="235"/>
        <end position="259"/>
    </location>
</feature>
<name>A0AA36DLI3_CYLNA</name>
<evidence type="ECO:0000256" key="1">
    <source>
        <dbReference type="SAM" id="MobiDB-lite"/>
    </source>
</evidence>
<feature type="compositionally biased region" description="Basic and acidic residues" evidence="1">
    <location>
        <begin position="215"/>
        <end position="224"/>
    </location>
</feature>
<feature type="region of interest" description="Disordered" evidence="1">
    <location>
        <begin position="198"/>
        <end position="273"/>
    </location>
</feature>
<proteinExistence type="predicted"/>
<evidence type="ECO:0000313" key="3">
    <source>
        <dbReference type="Proteomes" id="UP001176961"/>
    </source>
</evidence>
<gene>
    <name evidence="2" type="ORF">CYNAS_LOCUS1855</name>
</gene>
<feature type="region of interest" description="Disordered" evidence="1">
    <location>
        <begin position="125"/>
        <end position="152"/>
    </location>
</feature>